<name>A0A0B4XRR5_9GAMM</name>
<dbReference type="Proteomes" id="UP000006764">
    <property type="component" value="Chromosome"/>
</dbReference>
<proteinExistence type="predicted"/>
<protein>
    <submittedName>
        <fullName evidence="1">Uncharacterized protein</fullName>
    </submittedName>
</protein>
<dbReference type="RefSeq" id="WP_008738702.1">
    <property type="nucleotide sequence ID" value="NZ_CP004387.1"/>
</dbReference>
<dbReference type="Pfam" id="PF07209">
    <property type="entry name" value="DUF1415"/>
    <property type="match status" value="1"/>
</dbReference>
<dbReference type="STRING" id="391936.S7S_12625"/>
<evidence type="ECO:0000313" key="1">
    <source>
        <dbReference type="EMBL" id="AJD48937.1"/>
    </source>
</evidence>
<dbReference type="HOGENOM" id="CLU_093792_0_0_6"/>
<dbReference type="KEGG" id="apac:S7S_12625"/>
<evidence type="ECO:0000313" key="2">
    <source>
        <dbReference type="Proteomes" id="UP000006764"/>
    </source>
</evidence>
<dbReference type="OrthoDB" id="277390at2"/>
<accession>A0A0B4XRR5</accession>
<dbReference type="EMBL" id="CP004387">
    <property type="protein sequence ID" value="AJD48937.1"/>
    <property type="molecule type" value="Genomic_DNA"/>
</dbReference>
<dbReference type="InterPro" id="IPR009858">
    <property type="entry name" value="DUF1415"/>
</dbReference>
<gene>
    <name evidence="1" type="ORF">S7S_12625</name>
</gene>
<keyword evidence="2" id="KW-1185">Reference proteome</keyword>
<dbReference type="AlphaFoldDB" id="A0A0B4XRR5"/>
<sequence length="184" mass="20929">MHADNILIEQTRRWLEEVVIGLNLCPFARRPLQAGQIHFEVTHATDAGTLLTDLHLALTALDNNKAIDTTLLIIPGMLADFEDYNDFLSLCDALLERFEWEGVYQVASFHPHYQFEDTEPADAENRTNRSPWPMLHLLREDSVSEALAHYPDPEQIPQRNIARMQALTADELARLDALQAQPST</sequence>
<organism evidence="1 2">
    <name type="scientific">Isoalcanivorax pacificus W11-5</name>
    <dbReference type="NCBI Taxonomy" id="391936"/>
    <lineage>
        <taxon>Bacteria</taxon>
        <taxon>Pseudomonadati</taxon>
        <taxon>Pseudomonadota</taxon>
        <taxon>Gammaproteobacteria</taxon>
        <taxon>Oceanospirillales</taxon>
        <taxon>Alcanivoracaceae</taxon>
        <taxon>Isoalcanivorax</taxon>
    </lineage>
</organism>
<reference evidence="1 2" key="1">
    <citation type="journal article" date="2012" name="J. Bacteriol.">
        <title>Genome sequence of an alkane-degrading bacterium, Alcanivorax pacificus type strain W11-5, isolated from deep sea sediment.</title>
        <authorList>
            <person name="Lai Q."/>
            <person name="Shao Z."/>
        </authorList>
    </citation>
    <scope>NUCLEOTIDE SEQUENCE [LARGE SCALE GENOMIC DNA]</scope>
    <source>
        <strain evidence="1 2">W11-5</strain>
    </source>
</reference>